<reference evidence="8 9" key="1">
    <citation type="submission" date="2017-06" db="EMBL/GenBank/DDBJ databases">
        <authorList>
            <person name="Kim H.J."/>
            <person name="Triplett B.A."/>
        </authorList>
    </citation>
    <scope>NUCLEOTIDE SEQUENCE [LARGE SCALE GENOMIC DNA]</scope>
    <source>
        <strain evidence="8">FRACA_ARgP5</strain>
    </source>
</reference>
<feature type="transmembrane region" description="Helical" evidence="6">
    <location>
        <begin position="6"/>
        <end position="26"/>
    </location>
</feature>
<keyword evidence="2" id="KW-1003">Cell membrane</keyword>
<evidence type="ECO:0000313" key="8">
    <source>
        <dbReference type="EMBL" id="SNQ51691.1"/>
    </source>
</evidence>
<keyword evidence="9" id="KW-1185">Reference proteome</keyword>
<dbReference type="Proteomes" id="UP000234331">
    <property type="component" value="Unassembled WGS sequence"/>
</dbReference>
<accession>A0A2I2L197</accession>
<comment type="subcellular location">
    <subcellularLocation>
        <location evidence="1">Cell membrane</location>
        <topology evidence="1">Multi-pass membrane protein</topology>
    </subcellularLocation>
</comment>
<evidence type="ECO:0000256" key="6">
    <source>
        <dbReference type="SAM" id="Phobius"/>
    </source>
</evidence>
<dbReference type="OrthoDB" id="3218372at2"/>
<name>A0A2I2L197_9ACTN</name>
<dbReference type="GO" id="GO:0005886">
    <property type="term" value="C:plasma membrane"/>
    <property type="evidence" value="ECO:0007669"/>
    <property type="project" value="UniProtKB-SubCell"/>
</dbReference>
<evidence type="ECO:0000256" key="1">
    <source>
        <dbReference type="ARBA" id="ARBA00004651"/>
    </source>
</evidence>
<feature type="transmembrane region" description="Helical" evidence="6">
    <location>
        <begin position="114"/>
        <end position="133"/>
    </location>
</feature>
<evidence type="ECO:0000256" key="3">
    <source>
        <dbReference type="ARBA" id="ARBA00022692"/>
    </source>
</evidence>
<feature type="transmembrane region" description="Helical" evidence="6">
    <location>
        <begin position="268"/>
        <end position="290"/>
    </location>
</feature>
<organism evidence="8 9">
    <name type="scientific">Frankia canadensis</name>
    <dbReference type="NCBI Taxonomy" id="1836972"/>
    <lineage>
        <taxon>Bacteria</taxon>
        <taxon>Bacillati</taxon>
        <taxon>Actinomycetota</taxon>
        <taxon>Actinomycetes</taxon>
        <taxon>Frankiales</taxon>
        <taxon>Frankiaceae</taxon>
        <taxon>Frankia</taxon>
    </lineage>
</organism>
<evidence type="ECO:0000256" key="2">
    <source>
        <dbReference type="ARBA" id="ARBA00022475"/>
    </source>
</evidence>
<keyword evidence="4 6" id="KW-1133">Transmembrane helix</keyword>
<dbReference type="PANTHER" id="PTHR35007">
    <property type="entry name" value="INTEGRAL MEMBRANE PROTEIN-RELATED"/>
    <property type="match status" value="1"/>
</dbReference>
<dbReference type="EMBL" id="FZMO01000546">
    <property type="protein sequence ID" value="SNQ51691.1"/>
    <property type="molecule type" value="Genomic_DNA"/>
</dbReference>
<dbReference type="RefSeq" id="WP_101835800.1">
    <property type="nucleotide sequence ID" value="NZ_FZMO01000546.1"/>
</dbReference>
<keyword evidence="3 6" id="KW-0812">Transmembrane</keyword>
<feature type="domain" description="Type II secretion system protein GspF" evidence="7">
    <location>
        <begin position="156"/>
        <end position="282"/>
    </location>
</feature>
<gene>
    <name evidence="8" type="ORF">FRACA_790011</name>
</gene>
<dbReference type="Pfam" id="PF00482">
    <property type="entry name" value="T2SSF"/>
    <property type="match status" value="1"/>
</dbReference>
<evidence type="ECO:0000256" key="4">
    <source>
        <dbReference type="ARBA" id="ARBA00022989"/>
    </source>
</evidence>
<evidence type="ECO:0000256" key="5">
    <source>
        <dbReference type="ARBA" id="ARBA00023136"/>
    </source>
</evidence>
<dbReference type="AlphaFoldDB" id="A0A2I2L197"/>
<protein>
    <recommendedName>
        <fullName evidence="7">Type II secretion system protein GspF domain-containing protein</fullName>
    </recommendedName>
</protein>
<proteinExistence type="predicted"/>
<dbReference type="PANTHER" id="PTHR35007:SF1">
    <property type="entry name" value="PILUS ASSEMBLY PROTEIN"/>
    <property type="match status" value="1"/>
</dbReference>
<evidence type="ECO:0000259" key="7">
    <source>
        <dbReference type="Pfam" id="PF00482"/>
    </source>
</evidence>
<keyword evidence="5 6" id="KW-0472">Membrane</keyword>
<evidence type="ECO:0000313" key="9">
    <source>
        <dbReference type="Proteomes" id="UP000234331"/>
    </source>
</evidence>
<dbReference type="InterPro" id="IPR018076">
    <property type="entry name" value="T2SS_GspF_dom"/>
</dbReference>
<sequence>MSGTFDSGAVSALCGALAGAGLYALVRSLYARPMPGGRQTGIATGGRWAEAVTRGVIRVAGPERSRRILLADDLEILDVDPASHLVTRVIRVSLAGSAMVALDLAAVVNGLAVPVMALPLGGALAGLIGLGWADRPLRRRANARRQEARLAVAAYLDLVRILLVGGLPLHSALQTAADTGHGWAFAQIRGALRWARARQSPPDAGLERLARQVPVAEFAELRLTVSSALRGASPVLALRSKSAHMRAVEGAQARLASSTADAAMELPAVVVALAFVAFLTVPLLAILTGIDPTP</sequence>